<dbReference type="EnsemblPlants" id="PGSC0003DMT400092337">
    <property type="protein sequence ID" value="PGSC0003DMT400092337"/>
    <property type="gene ID" value="PGSC0003DMG400041908"/>
</dbReference>
<organism evidence="2 3">
    <name type="scientific">Solanum tuberosum</name>
    <name type="common">Potato</name>
    <dbReference type="NCBI Taxonomy" id="4113"/>
    <lineage>
        <taxon>Eukaryota</taxon>
        <taxon>Viridiplantae</taxon>
        <taxon>Streptophyta</taxon>
        <taxon>Embryophyta</taxon>
        <taxon>Tracheophyta</taxon>
        <taxon>Spermatophyta</taxon>
        <taxon>Magnoliopsida</taxon>
        <taxon>eudicotyledons</taxon>
        <taxon>Gunneridae</taxon>
        <taxon>Pentapetalae</taxon>
        <taxon>asterids</taxon>
        <taxon>lamiids</taxon>
        <taxon>Solanales</taxon>
        <taxon>Solanaceae</taxon>
        <taxon>Solanoideae</taxon>
        <taxon>Solaneae</taxon>
        <taxon>Solanum</taxon>
    </lineage>
</organism>
<dbReference type="HOGENOM" id="CLU_2502339_0_0_1"/>
<reference evidence="3" key="1">
    <citation type="journal article" date="2011" name="Nature">
        <title>Genome sequence and analysis of the tuber crop potato.</title>
        <authorList>
            <consortium name="The Potato Genome Sequencing Consortium"/>
        </authorList>
    </citation>
    <scope>NUCLEOTIDE SEQUENCE [LARGE SCALE GENOMIC DNA]</scope>
    <source>
        <strain evidence="3">cv. DM1-3 516 R44</strain>
    </source>
</reference>
<feature type="region of interest" description="Disordered" evidence="1">
    <location>
        <begin position="63"/>
        <end position="86"/>
    </location>
</feature>
<proteinExistence type="predicted"/>
<feature type="compositionally biased region" description="Basic and acidic residues" evidence="1">
    <location>
        <begin position="66"/>
        <end position="78"/>
    </location>
</feature>
<reference evidence="2" key="2">
    <citation type="submission" date="2015-06" db="UniProtKB">
        <authorList>
            <consortium name="EnsemblPlants"/>
        </authorList>
    </citation>
    <scope>IDENTIFICATION</scope>
    <source>
        <strain evidence="2">DM1-3 516 R44</strain>
    </source>
</reference>
<sequence length="86" mass="9387">MGRGIYNGFCDSSVTHISVDMPRAKGSREQGAPSQPDAGTIPPHTTTSQAIVYPLPRRYLMTSGEKCPKTNPARENKKLGNLMRRG</sequence>
<dbReference type="AlphaFoldDB" id="M1DPL5"/>
<evidence type="ECO:0000256" key="1">
    <source>
        <dbReference type="SAM" id="MobiDB-lite"/>
    </source>
</evidence>
<keyword evidence="3" id="KW-1185">Reference proteome</keyword>
<dbReference type="Proteomes" id="UP000011115">
    <property type="component" value="Unassembled WGS sequence"/>
</dbReference>
<evidence type="ECO:0000313" key="3">
    <source>
        <dbReference type="Proteomes" id="UP000011115"/>
    </source>
</evidence>
<dbReference type="Gramene" id="PGSC0003DMT400092337">
    <property type="protein sequence ID" value="PGSC0003DMT400092337"/>
    <property type="gene ID" value="PGSC0003DMG400041908"/>
</dbReference>
<dbReference type="InParanoid" id="M1DPL5"/>
<name>M1DPL5_SOLTU</name>
<feature type="region of interest" description="Disordered" evidence="1">
    <location>
        <begin position="20"/>
        <end position="49"/>
    </location>
</feature>
<evidence type="ECO:0000313" key="2">
    <source>
        <dbReference type="EnsemblPlants" id="PGSC0003DMT400092337"/>
    </source>
</evidence>
<accession>M1DPL5</accession>
<protein>
    <submittedName>
        <fullName evidence="2">Uncharacterized protein</fullName>
    </submittedName>
</protein>
<dbReference type="PaxDb" id="4113-PGSC0003DMT400092337"/>